<feature type="compositionally biased region" description="Basic and acidic residues" evidence="1">
    <location>
        <begin position="1154"/>
        <end position="1182"/>
    </location>
</feature>
<feature type="compositionally biased region" description="Basic and acidic residues" evidence="1">
    <location>
        <begin position="326"/>
        <end position="335"/>
    </location>
</feature>
<feature type="region of interest" description="Disordered" evidence="1">
    <location>
        <begin position="362"/>
        <end position="491"/>
    </location>
</feature>
<feature type="compositionally biased region" description="Basic residues" evidence="1">
    <location>
        <begin position="223"/>
        <end position="235"/>
    </location>
</feature>
<feature type="compositionally biased region" description="Basic and acidic residues" evidence="1">
    <location>
        <begin position="1233"/>
        <end position="1248"/>
    </location>
</feature>
<feature type="compositionally biased region" description="Polar residues" evidence="1">
    <location>
        <begin position="988"/>
        <end position="1004"/>
    </location>
</feature>
<evidence type="ECO:0000313" key="3">
    <source>
        <dbReference type="Proteomes" id="UP001140453"/>
    </source>
</evidence>
<feature type="compositionally biased region" description="Low complexity" evidence="1">
    <location>
        <begin position="577"/>
        <end position="587"/>
    </location>
</feature>
<feature type="compositionally biased region" description="Polar residues" evidence="1">
    <location>
        <begin position="822"/>
        <end position="834"/>
    </location>
</feature>
<evidence type="ECO:0000256" key="1">
    <source>
        <dbReference type="SAM" id="MobiDB-lite"/>
    </source>
</evidence>
<feature type="compositionally biased region" description="Low complexity" evidence="1">
    <location>
        <begin position="154"/>
        <end position="171"/>
    </location>
</feature>
<feature type="region of interest" description="Disordered" evidence="1">
    <location>
        <begin position="1154"/>
        <end position="1288"/>
    </location>
</feature>
<dbReference type="EMBL" id="JAPEVB010000006">
    <property type="protein sequence ID" value="KAJ4386273.1"/>
    <property type="molecule type" value="Genomic_DNA"/>
</dbReference>
<feature type="compositionally biased region" description="Basic and acidic residues" evidence="1">
    <location>
        <begin position="752"/>
        <end position="762"/>
    </location>
</feature>
<feature type="compositionally biased region" description="Basic and acidic residues" evidence="1">
    <location>
        <begin position="1194"/>
        <end position="1203"/>
    </location>
</feature>
<feature type="region of interest" description="Disordered" evidence="1">
    <location>
        <begin position="150"/>
        <end position="247"/>
    </location>
</feature>
<keyword evidence="3" id="KW-1185">Reference proteome</keyword>
<feature type="region of interest" description="Disordered" evidence="1">
    <location>
        <begin position="1344"/>
        <end position="1375"/>
    </location>
</feature>
<feature type="compositionally biased region" description="Polar residues" evidence="1">
    <location>
        <begin position="1363"/>
        <end position="1372"/>
    </location>
</feature>
<accession>A0A9W8YKC6</accession>
<feature type="region of interest" description="Disordered" evidence="1">
    <location>
        <begin position="1067"/>
        <end position="1087"/>
    </location>
</feature>
<feature type="region of interest" description="Disordered" evidence="1">
    <location>
        <begin position="326"/>
        <end position="347"/>
    </location>
</feature>
<dbReference type="OrthoDB" id="5417386at2759"/>
<feature type="compositionally biased region" description="Polar residues" evidence="1">
    <location>
        <begin position="1250"/>
        <end position="1261"/>
    </location>
</feature>
<feature type="region of interest" description="Disordered" evidence="1">
    <location>
        <begin position="971"/>
        <end position="1054"/>
    </location>
</feature>
<organism evidence="2 3">
    <name type="scientific">Gnomoniopsis smithogilvyi</name>
    <dbReference type="NCBI Taxonomy" id="1191159"/>
    <lineage>
        <taxon>Eukaryota</taxon>
        <taxon>Fungi</taxon>
        <taxon>Dikarya</taxon>
        <taxon>Ascomycota</taxon>
        <taxon>Pezizomycotina</taxon>
        <taxon>Sordariomycetes</taxon>
        <taxon>Sordariomycetidae</taxon>
        <taxon>Diaporthales</taxon>
        <taxon>Gnomoniaceae</taxon>
        <taxon>Gnomoniopsis</taxon>
    </lineage>
</organism>
<feature type="compositionally biased region" description="Polar residues" evidence="1">
    <location>
        <begin position="702"/>
        <end position="715"/>
    </location>
</feature>
<feature type="compositionally biased region" description="Basic and acidic residues" evidence="1">
    <location>
        <begin position="790"/>
        <end position="806"/>
    </location>
</feature>
<feature type="compositionally biased region" description="Low complexity" evidence="1">
    <location>
        <begin position="1025"/>
        <end position="1037"/>
    </location>
</feature>
<feature type="region of interest" description="Disordered" evidence="1">
    <location>
        <begin position="1430"/>
        <end position="1460"/>
    </location>
</feature>
<feature type="compositionally biased region" description="Low complexity" evidence="1">
    <location>
        <begin position="24"/>
        <end position="54"/>
    </location>
</feature>
<feature type="compositionally biased region" description="Low complexity" evidence="1">
    <location>
        <begin position="880"/>
        <end position="889"/>
    </location>
</feature>
<feature type="compositionally biased region" description="Basic and acidic residues" evidence="1">
    <location>
        <begin position="1"/>
        <end position="12"/>
    </location>
</feature>
<feature type="compositionally biased region" description="Basic and acidic residues" evidence="1">
    <location>
        <begin position="1435"/>
        <end position="1452"/>
    </location>
</feature>
<feature type="region of interest" description="Disordered" evidence="1">
    <location>
        <begin position="666"/>
        <end position="849"/>
    </location>
</feature>
<name>A0A9W8YKC6_9PEZI</name>
<evidence type="ECO:0000313" key="2">
    <source>
        <dbReference type="EMBL" id="KAJ4386273.1"/>
    </source>
</evidence>
<feature type="compositionally biased region" description="Low complexity" evidence="1">
    <location>
        <begin position="672"/>
        <end position="683"/>
    </location>
</feature>
<feature type="compositionally biased region" description="Basic and acidic residues" evidence="1">
    <location>
        <begin position="544"/>
        <end position="561"/>
    </location>
</feature>
<comment type="caution">
    <text evidence="2">The sequence shown here is derived from an EMBL/GenBank/DDBJ whole genome shotgun (WGS) entry which is preliminary data.</text>
</comment>
<dbReference type="Proteomes" id="UP001140453">
    <property type="component" value="Unassembled WGS sequence"/>
</dbReference>
<feature type="compositionally biased region" description="Basic and acidic residues" evidence="1">
    <location>
        <begin position="688"/>
        <end position="698"/>
    </location>
</feature>
<protein>
    <submittedName>
        <fullName evidence="2">Uncharacterized protein</fullName>
    </submittedName>
</protein>
<feature type="region of interest" description="Disordered" evidence="1">
    <location>
        <begin position="544"/>
        <end position="644"/>
    </location>
</feature>
<feature type="compositionally biased region" description="Basic residues" evidence="1">
    <location>
        <begin position="189"/>
        <end position="216"/>
    </location>
</feature>
<sequence length="1465" mass="160905">MDAHGSRVRAEDPVGSNNNRRRNSTSSDVSLSSTGEESFATAQGSLQRQSSSSAGGSGLGISGYHSRRASAPRMGSVSTITAAAAAQGAENWTGGIMRQIDLRVESSDLDQLDAELRRRSRYLPRESRWTVAGEHEAIRELTSFLRNVTPPPSNIMSIPSPTTTTLSSMSSIRRRKSGTKSGTLMKVVRLFRRSSSSKKKKKKPSPRPASRSKKRPGSPSQLKRSHAQRGRRPPRIKLPDTAISGRTVDGHRHIAISIPIEHAHLGPEARYAFPSPMGRARSRSMSSADTPSPRIYDDVNYSIRPMTAFVTEPHIGTQLGPLVEERESLSSRSWEKGSSTGSGHGEAAIARKVRLASRNTFGTVHEELSRPNTSSGMLPHASSPHMSDESGEPTTPSRASDEIRARARRQTLAALAGGGPPTRPASGSAGQRPLSAHSFGSFATSSPSRVYYPSRKSSLHPSGAGVEIRRPRTMSNTTGGTNYSRDSSRDQTLQESIFSERSYLESLDTVDTGNVKEELHHSPVLVSEATFARRFEGSDVLEFEPRSSVDSQRRKSSEKRQSGSSHFSASSREKRSSGSPRSSAVARGKQRESYEGPVIVRPKRHSSGSTSSGKQRQIVDGPITVRPEKRHSGGPTASASAILGKGELAPVVITRESAVAVASGAQQKAIETQEQSTLTTPTTARRSKFVEDLVEAPRPDITSDSNRVRQVQDQQHAPADLKVTVQREEEAEDREGEPPSIEVQQATPTEVKTGHDNNDSPSRRRRTSQRGMVEADLRSSEAGPLAVPLERSRSRETRRDKGKQREASLVQSVEEVERPSTPDGQSTEAKNTSPIPSPKERRDRRKSILLSRKERVAELRAALERPGAQPSDLVMERKLSNASSSSSGSTVRTARLNKKRDSFPYAPSTLSPIVQRTTFRDLSFTGVLTVADVQPSSPRQTELVRKVSNAMSVSSPATVTTFVKTSPIPPYQSIGSVTPPDSPADSFPEQSPTSQFFPIDTQGTPLRHPPPSPTKGRITRRRSGRTSPSFSSGRRSPAIAPDNSPPRPKTAGKGAIASKKPFFEASPAHSSLEQGDDNAGRSKWQGKSILNMSRSEIFDRYEALRERQTRDMERRIRRLERHGDYWLTSMMPILNDMSQALKSAVDNFEHIDQRKGKEVDRDPTLTRYDDVRQSRFDSREMGAEPSSSGRRARERTVPIHSEDSFDPGEFVVRRSPPSSRRRSEIPQGRPRLYLHDDATLGRGRDHLRTRSSTSEGRSFSMNHVGRDRSPVASLTADPQPYSGSTTMVDNFSTARGNLSARPSSKRASSSANIQEDLFIEADRLARLEKISERIDTEIRRFPLVPKSPSSTRKSLGSRDGSYTGPTRLNLSEGSEESLRTYQGTDIDMSLLEDHWSRQRGGNGSFRRARADSFDTIEPLMRELQFTGSRVSLESPRTEDLGDNEVRKMKEGPGPRAVVGFGAFSM</sequence>
<feature type="region of interest" description="Disordered" evidence="1">
    <location>
        <begin position="862"/>
        <end position="895"/>
    </location>
</feature>
<feature type="region of interest" description="Disordered" evidence="1">
    <location>
        <begin position="1"/>
        <end position="72"/>
    </location>
</feature>
<gene>
    <name evidence="2" type="ORF">N0V93_009166</name>
</gene>
<proteinExistence type="predicted"/>
<feature type="compositionally biased region" description="Polar residues" evidence="1">
    <location>
        <begin position="473"/>
        <end position="491"/>
    </location>
</feature>
<reference evidence="2" key="1">
    <citation type="submission" date="2022-10" db="EMBL/GenBank/DDBJ databases">
        <title>Tapping the CABI collections for fungal endophytes: first genome assemblies for Collariella, Neodidymelliopsis, Ascochyta clinopodiicola, Didymella pomorum, Didymosphaeria variabile, Neocosmospora piperis and Neocucurbitaria cava.</title>
        <authorList>
            <person name="Hill R."/>
        </authorList>
    </citation>
    <scope>NUCLEOTIDE SEQUENCE</scope>
    <source>
        <strain evidence="2">IMI 355082</strain>
    </source>
</reference>